<proteinExistence type="predicted"/>
<dbReference type="Gene3D" id="3.40.50.10540">
    <property type="entry name" value="Crotonobetainyl-coa:carnitine coa-transferase, domain 1"/>
    <property type="match status" value="1"/>
</dbReference>
<accession>A0A0K2W1G5</accession>
<dbReference type="PANTHER" id="PTHR48207:SF3">
    <property type="entry name" value="SUCCINATE--HYDROXYMETHYLGLUTARATE COA-TRANSFERASE"/>
    <property type="match status" value="1"/>
</dbReference>
<organism evidence="2 3">
    <name type="scientific">Mesorhizobium plurifarium</name>
    <dbReference type="NCBI Taxonomy" id="69974"/>
    <lineage>
        <taxon>Bacteria</taxon>
        <taxon>Pseudomonadati</taxon>
        <taxon>Pseudomonadota</taxon>
        <taxon>Alphaproteobacteria</taxon>
        <taxon>Hyphomicrobiales</taxon>
        <taxon>Phyllobacteriaceae</taxon>
        <taxon>Mesorhizobium</taxon>
    </lineage>
</organism>
<sequence>MAQAYARDRKCPLDGVRVLDLSRLVAGNMLTHVLADLGADVVKVEPPEGDSLRAWKLNGIAVQWKVYGRNKRSIVIDLKKDDDRDIFRRLVASSQVLVENFRPGVLDRLGFSLEELLKLQPKLVVARISGWGKTGPYKDKPGFGTLVEAASGFAYKNGFPDREPLLPNLGLADSIAGLYGASAVLVALREAELGAGKGQEIDLSLLEPIISILGADQAVYKATGAVPTRTGNRTALSAPRNIYRTRDEGYVALSASTPEMAFRLFRSIDRPELCSDSRFVTNEKRVENVEELDAIIGAFIAQRTLAENLEHFDKAEVTVGPIYDAATLMEDPHVRARGTFVEMEDNEMGTLPMHAVVGRLSATPGAIRRPAPVLDEHRAELLSELYSERVLTM</sequence>
<gene>
    <name evidence="2" type="ORF">MPL1032_240301</name>
</gene>
<dbReference type="PANTHER" id="PTHR48207">
    <property type="entry name" value="SUCCINATE--HYDROXYMETHYLGLUTARATE COA-TRANSFERASE"/>
    <property type="match status" value="1"/>
</dbReference>
<dbReference type="AlphaFoldDB" id="A0A0K2W1G5"/>
<dbReference type="InterPro" id="IPR050483">
    <property type="entry name" value="CoA-transferase_III_domain"/>
</dbReference>
<dbReference type="Pfam" id="PF02515">
    <property type="entry name" value="CoA_transf_3"/>
    <property type="match status" value="1"/>
</dbReference>
<evidence type="ECO:0000313" key="2">
    <source>
        <dbReference type="EMBL" id="CDX58871.1"/>
    </source>
</evidence>
<evidence type="ECO:0000313" key="3">
    <source>
        <dbReference type="Proteomes" id="UP000182888"/>
    </source>
</evidence>
<keyword evidence="1 2" id="KW-0808">Transferase</keyword>
<dbReference type="InterPro" id="IPR003673">
    <property type="entry name" value="CoA-Trfase_fam_III"/>
</dbReference>
<dbReference type="InterPro" id="IPR023606">
    <property type="entry name" value="CoA-Trfase_III_dom_1_sf"/>
</dbReference>
<dbReference type="EMBL" id="CCND01000017">
    <property type="protein sequence ID" value="CDX58871.1"/>
    <property type="molecule type" value="Genomic_DNA"/>
</dbReference>
<dbReference type="Proteomes" id="UP000182888">
    <property type="component" value="Unassembled WGS sequence"/>
</dbReference>
<dbReference type="InterPro" id="IPR044855">
    <property type="entry name" value="CoA-Trfase_III_dom3_sf"/>
</dbReference>
<reference evidence="3" key="1">
    <citation type="submission" date="2014-08" db="EMBL/GenBank/DDBJ databases">
        <authorList>
            <person name="Edwards T."/>
        </authorList>
    </citation>
    <scope>NUCLEOTIDE SEQUENCE [LARGE SCALE GENOMIC DNA]</scope>
</reference>
<name>A0A0K2W1G5_MESPL</name>
<dbReference type="GO" id="GO:0008410">
    <property type="term" value="F:CoA-transferase activity"/>
    <property type="evidence" value="ECO:0007669"/>
    <property type="project" value="TreeGrafter"/>
</dbReference>
<dbReference type="SUPFAM" id="SSF89796">
    <property type="entry name" value="CoA-transferase family III (CaiB/BaiF)"/>
    <property type="match status" value="1"/>
</dbReference>
<protein>
    <submittedName>
        <fullName evidence="2">III protein, CoA-transferase family</fullName>
    </submittedName>
</protein>
<evidence type="ECO:0000256" key="1">
    <source>
        <dbReference type="ARBA" id="ARBA00022679"/>
    </source>
</evidence>
<dbReference type="Gene3D" id="3.30.1540.10">
    <property type="entry name" value="formyl-coa transferase, domain 3"/>
    <property type="match status" value="1"/>
</dbReference>